<name>A0A1X7U2G9_AMPQE</name>
<dbReference type="EnsemblMetazoa" id="Aqu2.1.21853_001">
    <property type="protein sequence ID" value="Aqu2.1.21853_001"/>
    <property type="gene ID" value="Aqu2.1.21853"/>
</dbReference>
<sequence length="101" mass="11917">MINSNDNLKKAYTEGSFLRLFWEEQLKAASIKDARLIRWHPVMVKLCLNFKHLSSSAYHAMRRSGFIELPTERTLRDYVHYTSNKCGFQDTVHQQLLQEVD</sequence>
<protein>
    <submittedName>
        <fullName evidence="1">Uncharacterized protein</fullName>
    </submittedName>
</protein>
<organism evidence="1">
    <name type="scientific">Amphimedon queenslandica</name>
    <name type="common">Sponge</name>
    <dbReference type="NCBI Taxonomy" id="400682"/>
    <lineage>
        <taxon>Eukaryota</taxon>
        <taxon>Metazoa</taxon>
        <taxon>Porifera</taxon>
        <taxon>Demospongiae</taxon>
        <taxon>Heteroscleromorpha</taxon>
        <taxon>Haplosclerida</taxon>
        <taxon>Niphatidae</taxon>
        <taxon>Amphimedon</taxon>
    </lineage>
</organism>
<reference evidence="1" key="1">
    <citation type="submission" date="2017-05" db="UniProtKB">
        <authorList>
            <consortium name="EnsemblMetazoa"/>
        </authorList>
    </citation>
    <scope>IDENTIFICATION</scope>
</reference>
<dbReference type="AlphaFoldDB" id="A0A1X7U2G9"/>
<accession>A0A1X7U2G9</accession>
<dbReference type="InParanoid" id="A0A1X7U2G9"/>
<evidence type="ECO:0000313" key="1">
    <source>
        <dbReference type="EnsemblMetazoa" id="Aqu2.1.21853_001"/>
    </source>
</evidence>
<proteinExistence type="predicted"/>